<organism evidence="3 4">
    <name type="scientific">Rachicladosporium monterosium</name>
    <dbReference type="NCBI Taxonomy" id="1507873"/>
    <lineage>
        <taxon>Eukaryota</taxon>
        <taxon>Fungi</taxon>
        <taxon>Dikarya</taxon>
        <taxon>Ascomycota</taxon>
        <taxon>Pezizomycotina</taxon>
        <taxon>Dothideomycetes</taxon>
        <taxon>Dothideomycetidae</taxon>
        <taxon>Cladosporiales</taxon>
        <taxon>Cladosporiaceae</taxon>
        <taxon>Rachicladosporium</taxon>
    </lineage>
</organism>
<dbReference type="PANTHER" id="PTHR10909">
    <property type="entry name" value="ELECTRON TRANSPORT OXIDOREDUCTASE"/>
    <property type="match status" value="1"/>
</dbReference>
<dbReference type="InterPro" id="IPR037069">
    <property type="entry name" value="AcylCoA_DH/ox_N_sf"/>
</dbReference>
<reference evidence="3 4" key="1">
    <citation type="submission" date="2023-08" db="EMBL/GenBank/DDBJ databases">
        <title>Black Yeasts Isolated from many extreme environments.</title>
        <authorList>
            <person name="Coleine C."/>
            <person name="Stajich J.E."/>
            <person name="Selbmann L."/>
        </authorList>
    </citation>
    <scope>NUCLEOTIDE SEQUENCE [LARGE SCALE GENOMIC DNA]</scope>
    <source>
        <strain evidence="3 4">CCFEE 5386</strain>
    </source>
</reference>
<dbReference type="EMBL" id="JAVRRR010000374">
    <property type="protein sequence ID" value="KAK5142903.1"/>
    <property type="molecule type" value="Genomic_DNA"/>
</dbReference>
<feature type="domain" description="Acyl-coenzyme A oxidase N-terminal" evidence="2">
    <location>
        <begin position="47"/>
        <end position="158"/>
    </location>
</feature>
<name>A0ABR0L4S3_9PEZI</name>
<evidence type="ECO:0000259" key="2">
    <source>
        <dbReference type="Pfam" id="PF14749"/>
    </source>
</evidence>
<evidence type="ECO:0000313" key="4">
    <source>
        <dbReference type="Proteomes" id="UP001308179"/>
    </source>
</evidence>
<dbReference type="PANTHER" id="PTHR10909:SF250">
    <property type="entry name" value="PEROXISOMAL ACYL-COENZYME A OXIDASE 1"/>
    <property type="match status" value="1"/>
</dbReference>
<dbReference type="SUPFAM" id="SSF56645">
    <property type="entry name" value="Acyl-CoA dehydrogenase NM domain-like"/>
    <property type="match status" value="1"/>
</dbReference>
<protein>
    <recommendedName>
        <fullName evidence="2">Acyl-coenzyme A oxidase N-terminal domain-containing protein</fullName>
    </recommendedName>
</protein>
<accession>A0ABR0L4S3</accession>
<proteinExistence type="predicted"/>
<comment type="caution">
    <text evidence="3">The sequence shown here is derived from an EMBL/GenBank/DDBJ whole genome shotgun (WGS) entry which is preliminary data.</text>
</comment>
<sequence>MQLRQFKHEVCAKSQGATRDFTDSLRPASPSGPDILTKERNQSDVPIEELAQHLLGHNNFLTRQDRVLRVLENEPLFDKSKQMNLSRPERYHLGLARAKKLRRLSDQHGWDDEDHSMAQYLCDDVSPYMVHYAMFITTIREQGDEQQRAYWTPKIEAGDVLGCYAQTELGHGY</sequence>
<dbReference type="Pfam" id="PF14749">
    <property type="entry name" value="Acyl-CoA_ox_N"/>
    <property type="match status" value="1"/>
</dbReference>
<dbReference type="InterPro" id="IPR009100">
    <property type="entry name" value="AcylCoA_DH/oxidase_NM_dom_sf"/>
</dbReference>
<evidence type="ECO:0000256" key="1">
    <source>
        <dbReference type="SAM" id="MobiDB-lite"/>
    </source>
</evidence>
<gene>
    <name evidence="3" type="ORF">LTR32_004854</name>
</gene>
<dbReference type="Gene3D" id="1.10.540.10">
    <property type="entry name" value="Acyl-CoA dehydrogenase/oxidase, N-terminal domain"/>
    <property type="match status" value="1"/>
</dbReference>
<dbReference type="Proteomes" id="UP001308179">
    <property type="component" value="Unassembled WGS sequence"/>
</dbReference>
<dbReference type="InterPro" id="IPR029320">
    <property type="entry name" value="Acyl-CoA_ox_N"/>
</dbReference>
<feature type="region of interest" description="Disordered" evidence="1">
    <location>
        <begin position="18"/>
        <end position="39"/>
    </location>
</feature>
<keyword evidence="4" id="KW-1185">Reference proteome</keyword>
<evidence type="ECO:0000313" key="3">
    <source>
        <dbReference type="EMBL" id="KAK5142903.1"/>
    </source>
</evidence>
<dbReference type="InterPro" id="IPR012258">
    <property type="entry name" value="Acyl-CoA_oxidase"/>
</dbReference>